<comment type="caution">
    <text evidence="3">The sequence shown here is derived from an EMBL/GenBank/DDBJ whole genome shotgun (WGS) entry which is preliminary data.</text>
</comment>
<accession>A0A498J6S4</accession>
<dbReference type="AlphaFoldDB" id="A0A498J6S4"/>
<evidence type="ECO:0000256" key="1">
    <source>
        <dbReference type="PROSITE-ProRule" id="PRU00176"/>
    </source>
</evidence>
<dbReference type="InterPro" id="IPR012677">
    <property type="entry name" value="Nucleotide-bd_a/b_plait_sf"/>
</dbReference>
<dbReference type="GO" id="GO:0003723">
    <property type="term" value="F:RNA binding"/>
    <property type="evidence" value="ECO:0007669"/>
    <property type="project" value="UniProtKB-UniRule"/>
</dbReference>
<sequence>MDFAFKRITIFRHLIKKERSLDIKAIRHRFRESFHLVNTFYLFLFVNFTKKEPFWLYDYSTQQKTRSFPANRIVKVSDGGTKGLAHAPPTAIERHAPLLLRWSLSQCSRNSHQDSRTGMFSQSGFFGKMYPGGYTAEVTSLSPKATEEDVYNFFGHCGAVEHVEIIRSGEYASTAYVTFRDAFALQTAILLSGARIVDQCVCITSWGSYIDESDAWNGSTYPEGNTSSTTYHSSQFVSTPGEAVTVVKTLASKGYVLGKDALTKAKAFDESHQLSATAAAKVCELSDRIGLTEKIHAGREVVKTVDEKFHVSDITKSAATVTGTAVVVAATYTGEAAVAAGSAVVNSSYFAKGALWFSDVLTRASKAAADLGSHGGN</sequence>
<gene>
    <name evidence="3" type="ORF">DVH24_031889</name>
</gene>
<feature type="domain" description="RRM" evidence="2">
    <location>
        <begin position="134"/>
        <end position="198"/>
    </location>
</feature>
<reference evidence="3 4" key="1">
    <citation type="submission" date="2018-10" db="EMBL/GenBank/DDBJ databases">
        <title>A high-quality apple genome assembly.</title>
        <authorList>
            <person name="Hu J."/>
        </authorList>
    </citation>
    <scope>NUCLEOTIDE SEQUENCE [LARGE SCALE GENOMIC DNA]</scope>
    <source>
        <strain evidence="4">cv. HFTH1</strain>
        <tissue evidence="3">Young leaf</tissue>
    </source>
</reference>
<evidence type="ECO:0000313" key="3">
    <source>
        <dbReference type="EMBL" id="RXH89532.1"/>
    </source>
</evidence>
<dbReference type="SUPFAM" id="SSF54928">
    <property type="entry name" value="RNA-binding domain, RBD"/>
    <property type="match status" value="1"/>
</dbReference>
<dbReference type="PROSITE" id="PS50102">
    <property type="entry name" value="RRM"/>
    <property type="match status" value="1"/>
</dbReference>
<dbReference type="InterPro" id="IPR000504">
    <property type="entry name" value="RRM_dom"/>
</dbReference>
<evidence type="ECO:0000259" key="2">
    <source>
        <dbReference type="PROSITE" id="PS50102"/>
    </source>
</evidence>
<keyword evidence="1" id="KW-0694">RNA-binding</keyword>
<keyword evidence="4" id="KW-1185">Reference proteome</keyword>
<dbReference type="Proteomes" id="UP000290289">
    <property type="component" value="Chromosome 9"/>
</dbReference>
<proteinExistence type="predicted"/>
<dbReference type="PANTHER" id="PTHR32343:SF16">
    <property type="entry name" value="RNA-BINDING (RRM_RBD_RNP MOTIFS) FAMILY PROTEIN"/>
    <property type="match status" value="1"/>
</dbReference>
<organism evidence="3 4">
    <name type="scientific">Malus domestica</name>
    <name type="common">Apple</name>
    <name type="synonym">Pyrus malus</name>
    <dbReference type="NCBI Taxonomy" id="3750"/>
    <lineage>
        <taxon>Eukaryota</taxon>
        <taxon>Viridiplantae</taxon>
        <taxon>Streptophyta</taxon>
        <taxon>Embryophyta</taxon>
        <taxon>Tracheophyta</taxon>
        <taxon>Spermatophyta</taxon>
        <taxon>Magnoliopsida</taxon>
        <taxon>eudicotyledons</taxon>
        <taxon>Gunneridae</taxon>
        <taxon>Pentapetalae</taxon>
        <taxon>rosids</taxon>
        <taxon>fabids</taxon>
        <taxon>Rosales</taxon>
        <taxon>Rosaceae</taxon>
        <taxon>Amygdaloideae</taxon>
        <taxon>Maleae</taxon>
        <taxon>Malus</taxon>
    </lineage>
</organism>
<dbReference type="PANTHER" id="PTHR32343">
    <property type="entry name" value="SERINE/ARGININE-RICH SPLICING FACTOR"/>
    <property type="match status" value="1"/>
</dbReference>
<dbReference type="STRING" id="3750.A0A498J6S4"/>
<dbReference type="SMART" id="SM00360">
    <property type="entry name" value="RRM"/>
    <property type="match status" value="1"/>
</dbReference>
<dbReference type="InterPro" id="IPR035979">
    <property type="entry name" value="RBD_domain_sf"/>
</dbReference>
<dbReference type="EMBL" id="RDQH01000335">
    <property type="protein sequence ID" value="RXH89532.1"/>
    <property type="molecule type" value="Genomic_DNA"/>
</dbReference>
<evidence type="ECO:0000313" key="4">
    <source>
        <dbReference type="Proteomes" id="UP000290289"/>
    </source>
</evidence>
<dbReference type="Gene3D" id="3.30.70.330">
    <property type="match status" value="1"/>
</dbReference>
<dbReference type="Pfam" id="PF00076">
    <property type="entry name" value="RRM_1"/>
    <property type="match status" value="1"/>
</dbReference>
<name>A0A498J6S4_MALDO</name>
<protein>
    <recommendedName>
        <fullName evidence="2">RRM domain-containing protein</fullName>
    </recommendedName>
</protein>